<dbReference type="Proteomes" id="UP000185622">
    <property type="component" value="Chromosome"/>
</dbReference>
<evidence type="ECO:0000313" key="7">
    <source>
        <dbReference type="EMBL" id="AQS49627.1"/>
    </source>
</evidence>
<name>A0ABN4XHK5_9RHOB</name>
<evidence type="ECO:0000256" key="3">
    <source>
        <dbReference type="ARBA" id="ARBA00022795"/>
    </source>
</evidence>
<dbReference type="Gene3D" id="2.30.30.910">
    <property type="match status" value="1"/>
</dbReference>
<keyword evidence="3 5" id="KW-1005">Bacterial flagellum biogenesis</keyword>
<dbReference type="EMBL" id="CP019437">
    <property type="protein sequence ID" value="AQS49627.1"/>
    <property type="molecule type" value="Genomic_DNA"/>
</dbReference>
<dbReference type="InterPro" id="IPR025965">
    <property type="entry name" value="FlgD/Vpr_Ig-like"/>
</dbReference>
<evidence type="ECO:0000313" key="8">
    <source>
        <dbReference type="Proteomes" id="UP000185622"/>
    </source>
</evidence>
<evidence type="ECO:0000256" key="4">
    <source>
        <dbReference type="ARBA" id="ARBA00024746"/>
    </source>
</evidence>
<organism evidence="7 8">
    <name type="scientific">Thioclava nitratireducens</name>
    <dbReference type="NCBI Taxonomy" id="1915078"/>
    <lineage>
        <taxon>Bacteria</taxon>
        <taxon>Pseudomonadati</taxon>
        <taxon>Pseudomonadota</taxon>
        <taxon>Alphaproteobacteria</taxon>
        <taxon>Rhodobacterales</taxon>
        <taxon>Paracoccaceae</taxon>
        <taxon>Thioclava</taxon>
    </lineage>
</organism>
<evidence type="ECO:0000259" key="6">
    <source>
        <dbReference type="Pfam" id="PF13860"/>
    </source>
</evidence>
<dbReference type="NCBIfam" id="NF009453">
    <property type="entry name" value="PRK12813.1"/>
    <property type="match status" value="1"/>
</dbReference>
<proteinExistence type="inferred from homology"/>
<dbReference type="RefSeq" id="WP_075776780.1">
    <property type="nucleotide sequence ID" value="NZ_CP019437.1"/>
</dbReference>
<comment type="similarity">
    <text evidence="1 5">Belongs to the FlgD family.</text>
</comment>
<dbReference type="InterPro" id="IPR005648">
    <property type="entry name" value="FlgD"/>
</dbReference>
<evidence type="ECO:0000256" key="2">
    <source>
        <dbReference type="ARBA" id="ARBA00016013"/>
    </source>
</evidence>
<reference evidence="7 8" key="1">
    <citation type="submission" date="2017-01" db="EMBL/GenBank/DDBJ databases">
        <title>The complete genome sequence of a sulfur-oxidizing marine bacterium Thioclava sp. 25B10_4T.</title>
        <authorList>
            <person name="Liu Y."/>
            <person name="Lai Q."/>
            <person name="Shao Z."/>
        </authorList>
    </citation>
    <scope>NUCLEOTIDE SEQUENCE [LARGE SCALE GENOMIC DNA]</scope>
    <source>
        <strain evidence="7 8">25B10_4</strain>
    </source>
</reference>
<evidence type="ECO:0000256" key="5">
    <source>
        <dbReference type="RuleBase" id="RU362076"/>
    </source>
</evidence>
<comment type="function">
    <text evidence="4 5">Required for flagellar hook formation. May act as a scaffolding protein.</text>
</comment>
<sequence length="227" mass="23235">MTTTTSPVTPTNPNVAATAAANSGDAKAPSALSSDFETFLTMLTAQMKNQDPLNPIESADFAVQLATFSSVEQQVKTNDLLIALSGQIGLGGLSELASWVGMQARAEAPSYFDGSTPIDLAPAAQSGADAAVLVITDSTEEQVAKKLISPTLESYAWDGTNEAGQSLGAGQYRFSLQSYAAGNLIGTDPVAAYSRVVEVQAGANGAMLTLEGGAKVPADTVSALREG</sequence>
<protein>
    <recommendedName>
        <fullName evidence="2 5">Basal-body rod modification protein FlgD</fullName>
    </recommendedName>
</protein>
<dbReference type="Gene3D" id="2.60.40.4070">
    <property type="match status" value="1"/>
</dbReference>
<gene>
    <name evidence="7" type="ORF">BMG03_18870</name>
</gene>
<keyword evidence="8" id="KW-1185">Reference proteome</keyword>
<feature type="domain" description="FlgD/Vpr Ig-like" evidence="6">
    <location>
        <begin position="112"/>
        <end position="180"/>
    </location>
</feature>
<evidence type="ECO:0000256" key="1">
    <source>
        <dbReference type="ARBA" id="ARBA00010577"/>
    </source>
</evidence>
<dbReference type="Pfam" id="PF03963">
    <property type="entry name" value="FlgD"/>
    <property type="match status" value="1"/>
</dbReference>
<dbReference type="Pfam" id="PF13860">
    <property type="entry name" value="FlgD_ig"/>
    <property type="match status" value="1"/>
</dbReference>
<accession>A0ABN4XHK5</accession>